<accession>A0A382D7I6</accession>
<proteinExistence type="predicted"/>
<evidence type="ECO:0008006" key="2">
    <source>
        <dbReference type="Google" id="ProtNLM"/>
    </source>
</evidence>
<dbReference type="Gene3D" id="3.40.50.1110">
    <property type="entry name" value="SGNH hydrolase"/>
    <property type="match status" value="1"/>
</dbReference>
<reference evidence="1" key="1">
    <citation type="submission" date="2018-05" db="EMBL/GenBank/DDBJ databases">
        <authorList>
            <person name="Lanie J.A."/>
            <person name="Ng W.-L."/>
            <person name="Kazmierczak K.M."/>
            <person name="Andrzejewski T.M."/>
            <person name="Davidsen T.M."/>
            <person name="Wayne K.J."/>
            <person name="Tettelin H."/>
            <person name="Glass J.I."/>
            <person name="Rusch D."/>
            <person name="Podicherti R."/>
            <person name="Tsui H.-C.T."/>
            <person name="Winkler M.E."/>
        </authorList>
    </citation>
    <scope>NUCLEOTIDE SEQUENCE</scope>
</reference>
<feature type="non-terminal residue" evidence="1">
    <location>
        <position position="383"/>
    </location>
</feature>
<name>A0A382D7I6_9ZZZZ</name>
<dbReference type="SUPFAM" id="SSF52266">
    <property type="entry name" value="SGNH hydrolase"/>
    <property type="match status" value="1"/>
</dbReference>
<dbReference type="InterPro" id="IPR036514">
    <property type="entry name" value="SGNH_hydro_sf"/>
</dbReference>
<evidence type="ECO:0000313" key="1">
    <source>
        <dbReference type="EMBL" id="SVB34099.1"/>
    </source>
</evidence>
<sequence>MTNISSIGIWEPETNSGEVLFVRNSDGDVEHLWSSDRDVLKSDKGNYKRVCLIGESVAAGYYYAPYITPAKMLQNQLSISEPNIDIEVIDLCKVDMDAFELVEACLSSLQLQPDIMVVFAGNNWPQNLANLGPDYLAQNNSNEFSVSEIWSYFISQVEQLTDAVIEDLISISHKGQCRLIFVLPEVNLCDWVRTVPVCWLEEDSLSQWYRLRAEAMTALKGKYFGLAENMIREMLELDQGFCAETHRLLGEICRQTSQPDDAITHFRNGVDQRSWVPLHSLPGVVTPLIDKIRDWARGGEFELIDLPEVLRKESEIGIPGSQYFVDYCHLTIQGIQLIVSEITNTILYRDTASAFETFDPQSLGIDSSMLSRLSFLGNIAAAV</sequence>
<gene>
    <name evidence="1" type="ORF">METZ01_LOCUS186953</name>
</gene>
<protein>
    <recommendedName>
        <fullName evidence="2">SGNH/GDSL hydrolase family protein</fullName>
    </recommendedName>
</protein>
<dbReference type="AlphaFoldDB" id="A0A382D7I6"/>
<dbReference type="EMBL" id="UINC01037900">
    <property type="protein sequence ID" value="SVB34099.1"/>
    <property type="molecule type" value="Genomic_DNA"/>
</dbReference>
<organism evidence="1">
    <name type="scientific">marine metagenome</name>
    <dbReference type="NCBI Taxonomy" id="408172"/>
    <lineage>
        <taxon>unclassified sequences</taxon>
        <taxon>metagenomes</taxon>
        <taxon>ecological metagenomes</taxon>
    </lineage>
</organism>